<protein>
    <submittedName>
        <fullName evidence="8">Aminoacetone oxidase family FAD-binding enzyme</fullName>
    </submittedName>
</protein>
<dbReference type="SUPFAM" id="SSF51905">
    <property type="entry name" value="FAD/NAD(P)-binding domain"/>
    <property type="match status" value="1"/>
</dbReference>
<keyword evidence="3" id="KW-0274">FAD</keyword>
<feature type="domain" description="FAD-dependent oxidoreductase 2 FAD-binding" evidence="5">
    <location>
        <begin position="3"/>
        <end position="39"/>
    </location>
</feature>
<dbReference type="InterPro" id="IPR057661">
    <property type="entry name" value="RsdA/BaiN/AoA(So)_Rossmann"/>
</dbReference>
<dbReference type="InterPro" id="IPR004792">
    <property type="entry name" value="BaiN-like"/>
</dbReference>
<dbReference type="InterPro" id="IPR003953">
    <property type="entry name" value="FAD-dep_OxRdtase_2_FAD-bd"/>
</dbReference>
<evidence type="ECO:0000259" key="5">
    <source>
        <dbReference type="Pfam" id="PF00890"/>
    </source>
</evidence>
<accession>A0A845QQD0</accession>
<evidence type="ECO:0000256" key="3">
    <source>
        <dbReference type="ARBA" id="ARBA00022827"/>
    </source>
</evidence>
<name>A0A845QQD0_9FIRM</name>
<proteinExistence type="predicted"/>
<dbReference type="PANTHER" id="PTHR42887:SF2">
    <property type="entry name" value="OS12G0638800 PROTEIN"/>
    <property type="match status" value="1"/>
</dbReference>
<gene>
    <name evidence="8" type="ORF">D0435_14890</name>
</gene>
<evidence type="ECO:0000256" key="2">
    <source>
        <dbReference type="ARBA" id="ARBA00022630"/>
    </source>
</evidence>
<dbReference type="SUPFAM" id="SSF160996">
    <property type="entry name" value="HI0933 insert domain-like"/>
    <property type="match status" value="1"/>
</dbReference>
<evidence type="ECO:0000259" key="7">
    <source>
        <dbReference type="Pfam" id="PF22780"/>
    </source>
</evidence>
<dbReference type="Gene3D" id="3.50.50.60">
    <property type="entry name" value="FAD/NAD(P)-binding domain"/>
    <property type="match status" value="2"/>
</dbReference>
<dbReference type="Pfam" id="PF03486">
    <property type="entry name" value="HI0933_like"/>
    <property type="match status" value="1"/>
</dbReference>
<dbReference type="Gene3D" id="2.40.30.10">
    <property type="entry name" value="Translation factors"/>
    <property type="match status" value="1"/>
</dbReference>
<keyword evidence="9" id="KW-1185">Reference proteome</keyword>
<feature type="domain" description="RsdA/BaiN/AoA(So)-like Rossmann fold-like" evidence="6">
    <location>
        <begin position="61"/>
        <end position="372"/>
    </location>
</feature>
<dbReference type="PRINTS" id="PR00411">
    <property type="entry name" value="PNDRDTASEI"/>
</dbReference>
<dbReference type="NCBIfam" id="TIGR00275">
    <property type="entry name" value="aminoacetone oxidase family FAD-binding enzyme"/>
    <property type="match status" value="1"/>
</dbReference>
<dbReference type="Gene3D" id="1.10.8.260">
    <property type="entry name" value="HI0933 insert domain-like"/>
    <property type="match status" value="1"/>
</dbReference>
<comment type="cofactor">
    <cofactor evidence="1">
        <name>FAD</name>
        <dbReference type="ChEBI" id="CHEBI:57692"/>
    </cofactor>
</comment>
<dbReference type="PANTHER" id="PTHR42887">
    <property type="entry name" value="OS12G0638800 PROTEIN"/>
    <property type="match status" value="1"/>
</dbReference>
<dbReference type="InterPro" id="IPR023166">
    <property type="entry name" value="BaiN-like_dom_sf"/>
</dbReference>
<organism evidence="8 9">
    <name type="scientific">Anaerotruncus colihominis</name>
    <dbReference type="NCBI Taxonomy" id="169435"/>
    <lineage>
        <taxon>Bacteria</taxon>
        <taxon>Bacillati</taxon>
        <taxon>Bacillota</taxon>
        <taxon>Clostridia</taxon>
        <taxon>Eubacteriales</taxon>
        <taxon>Oscillospiraceae</taxon>
        <taxon>Anaerotruncus</taxon>
    </lineage>
</organism>
<evidence type="ECO:0000313" key="9">
    <source>
        <dbReference type="Proteomes" id="UP000446866"/>
    </source>
</evidence>
<dbReference type="RefSeq" id="WP_160203207.1">
    <property type="nucleotide sequence ID" value="NZ_QXWK01000043.1"/>
</dbReference>
<reference evidence="8 9" key="1">
    <citation type="submission" date="2018-08" db="EMBL/GenBank/DDBJ databases">
        <title>Murine metabolic-syndrome-specific gut microbial biobank.</title>
        <authorList>
            <person name="Liu C."/>
        </authorList>
    </citation>
    <scope>NUCLEOTIDE SEQUENCE [LARGE SCALE GENOMIC DNA]</scope>
    <source>
        <strain evidence="8 9">28</strain>
    </source>
</reference>
<feature type="domain" description="RsdA/BaiN/AoA(So)-like insert" evidence="7">
    <location>
        <begin position="172"/>
        <end position="319"/>
    </location>
</feature>
<dbReference type="Pfam" id="PF22780">
    <property type="entry name" value="HI0933_like_1st"/>
    <property type="match status" value="1"/>
</dbReference>
<sequence length="376" mass="40514">MIDICIIGGGAAGMTAAICAKEENPACGILILEKKNQLGRKISATGNGKCNLSNIACPNVEQTLTFFEGLGILTRTDSAGRIYPYTEDAAAVREALEQKIQELGIEVMTSSEVQSIEKQDCFVIELKNKTIQARKLLIACGGKAGAAFGSTGDGFRFAKSLGHQIQKPVPVLTAVEVKEDLEKLAGIRAKAQVKLLYQDEPVFTESGEIQFTKTGISGICVFNLSRFLLIPPGASFADGFDDYKIEIDFFPDREDMVSVLELRKAQGVAAQRLLQFLVKRPIAEMIERLAKGDTVESGRLLKAFPLSPKGVKGWDFAQVTKGGVALGEVSAATLESHLVENLYFAGEVLDYDGPCGGFNLQYAWETGMLAGKGMAK</sequence>
<evidence type="ECO:0000313" key="8">
    <source>
        <dbReference type="EMBL" id="NBH62927.1"/>
    </source>
</evidence>
<evidence type="ECO:0000259" key="6">
    <source>
        <dbReference type="Pfam" id="PF03486"/>
    </source>
</evidence>
<evidence type="ECO:0000256" key="4">
    <source>
        <dbReference type="ARBA" id="ARBA00023002"/>
    </source>
</evidence>
<dbReference type="Pfam" id="PF00890">
    <property type="entry name" value="FAD_binding_2"/>
    <property type="match status" value="1"/>
</dbReference>
<comment type="caution">
    <text evidence="8">The sequence shown here is derived from an EMBL/GenBank/DDBJ whole genome shotgun (WGS) entry which is preliminary data.</text>
</comment>
<dbReference type="InterPro" id="IPR055178">
    <property type="entry name" value="RsdA/BaiN/AoA(So)-like_dom"/>
</dbReference>
<dbReference type="AlphaFoldDB" id="A0A845QQD0"/>
<dbReference type="InterPro" id="IPR036188">
    <property type="entry name" value="FAD/NAD-bd_sf"/>
</dbReference>
<keyword evidence="4" id="KW-0560">Oxidoreductase</keyword>
<keyword evidence="2" id="KW-0285">Flavoprotein</keyword>
<dbReference type="EMBL" id="QXWK01000043">
    <property type="protein sequence ID" value="NBH62927.1"/>
    <property type="molecule type" value="Genomic_DNA"/>
</dbReference>
<dbReference type="Proteomes" id="UP000446866">
    <property type="component" value="Unassembled WGS sequence"/>
</dbReference>
<evidence type="ECO:0000256" key="1">
    <source>
        <dbReference type="ARBA" id="ARBA00001974"/>
    </source>
</evidence>